<sequence length="204" mass="22123">MQPCYDRHTGPSGQSGSALITTVLILLVVTIIGILSTRTANIEVNIATHDKLYKRTWFATDATVQEFVPELTEQAIELRLAAEDVEKELSDALDGGLTLNDAQFYLNESPGPDSVLTACYDKIPEPDNADMVLAAGAIGPTDLYVRIYGDTEFSPGNALQLTEGYEGEGLGAGRGGAMIIYDIRGLGVSNSEVRIMNRYRHVIR</sequence>
<evidence type="ECO:0000313" key="3">
    <source>
        <dbReference type="EMBL" id="MCJ8499312.1"/>
    </source>
</evidence>
<keyword evidence="1" id="KW-1133">Transmembrane helix</keyword>
<evidence type="ECO:0000256" key="1">
    <source>
        <dbReference type="SAM" id="Phobius"/>
    </source>
</evidence>
<dbReference type="RefSeq" id="WP_246902515.1">
    <property type="nucleotide sequence ID" value="NZ_JALJRB010000001.1"/>
</dbReference>
<feature type="domain" description="Type 4 fimbrial biogenesis protein PilX N-terminal" evidence="2">
    <location>
        <begin position="15"/>
        <end position="62"/>
    </location>
</feature>
<protein>
    <submittedName>
        <fullName evidence="3">PilX N-terminal domain-containing pilus assembly protein</fullName>
    </submittedName>
</protein>
<dbReference type="Pfam" id="PF14341">
    <property type="entry name" value="PilX_N"/>
    <property type="match status" value="1"/>
</dbReference>
<evidence type="ECO:0000259" key="2">
    <source>
        <dbReference type="Pfam" id="PF14341"/>
    </source>
</evidence>
<keyword evidence="1" id="KW-0472">Membrane</keyword>
<dbReference type="Proteomes" id="UP001165427">
    <property type="component" value="Unassembled WGS sequence"/>
</dbReference>
<dbReference type="EMBL" id="JALJRB010000001">
    <property type="protein sequence ID" value="MCJ8499312.1"/>
    <property type="molecule type" value="Genomic_DNA"/>
</dbReference>
<organism evidence="3 4">
    <name type="scientific">Desulfatitalea alkaliphila</name>
    <dbReference type="NCBI Taxonomy" id="2929485"/>
    <lineage>
        <taxon>Bacteria</taxon>
        <taxon>Pseudomonadati</taxon>
        <taxon>Thermodesulfobacteriota</taxon>
        <taxon>Desulfobacteria</taxon>
        <taxon>Desulfobacterales</taxon>
        <taxon>Desulfosarcinaceae</taxon>
        <taxon>Desulfatitalea</taxon>
    </lineage>
</organism>
<name>A0AA41QZK5_9BACT</name>
<reference evidence="3" key="1">
    <citation type="submission" date="2022-04" db="EMBL/GenBank/DDBJ databases">
        <title>Desulfatitalea alkaliphila sp. nov., a novel anaerobic sulfate-reducing bacterium isolated from terrestrial mud volcano, Taman Peninsula, Russia.</title>
        <authorList>
            <person name="Khomyakova M.A."/>
            <person name="Merkel A.Y."/>
            <person name="Slobodkin A.I."/>
        </authorList>
    </citation>
    <scope>NUCLEOTIDE SEQUENCE</scope>
    <source>
        <strain evidence="3">M08but</strain>
    </source>
</reference>
<dbReference type="InterPro" id="IPR025746">
    <property type="entry name" value="PilX_N_dom"/>
</dbReference>
<comment type="caution">
    <text evidence="3">The sequence shown here is derived from an EMBL/GenBank/DDBJ whole genome shotgun (WGS) entry which is preliminary data.</text>
</comment>
<keyword evidence="4" id="KW-1185">Reference proteome</keyword>
<proteinExistence type="predicted"/>
<feature type="transmembrane region" description="Helical" evidence="1">
    <location>
        <begin position="16"/>
        <end position="35"/>
    </location>
</feature>
<gene>
    <name evidence="3" type="ORF">MRX98_01890</name>
</gene>
<evidence type="ECO:0000313" key="4">
    <source>
        <dbReference type="Proteomes" id="UP001165427"/>
    </source>
</evidence>
<dbReference type="AlphaFoldDB" id="A0AA41QZK5"/>
<accession>A0AA41QZK5</accession>
<keyword evidence="1" id="KW-0812">Transmembrane</keyword>